<keyword evidence="1" id="KW-0067">ATP-binding</keyword>
<feature type="binding site" evidence="1">
    <location>
        <position position="175"/>
    </location>
    <ligand>
        <name>ATP</name>
        <dbReference type="ChEBI" id="CHEBI:30616"/>
    </ligand>
</feature>
<evidence type="ECO:0000259" key="3">
    <source>
        <dbReference type="PROSITE" id="PS50011"/>
    </source>
</evidence>
<dbReference type="OrthoDB" id="40902at2759"/>
<dbReference type="PROSITE" id="PS00107">
    <property type="entry name" value="PROTEIN_KINASE_ATP"/>
    <property type="match status" value="1"/>
</dbReference>
<dbReference type="PROSITE" id="PS50011">
    <property type="entry name" value="PROTEIN_KINASE_DOM"/>
    <property type="match status" value="1"/>
</dbReference>
<dbReference type="GO" id="GO:0005524">
    <property type="term" value="F:ATP binding"/>
    <property type="evidence" value="ECO:0007669"/>
    <property type="project" value="UniProtKB-UniRule"/>
</dbReference>
<dbReference type="InterPro" id="IPR000719">
    <property type="entry name" value="Prot_kinase_dom"/>
</dbReference>
<dbReference type="GeneID" id="25913656"/>
<dbReference type="Gene3D" id="3.30.200.20">
    <property type="entry name" value="Phosphorylase Kinase, domain 1"/>
    <property type="match status" value="1"/>
</dbReference>
<evidence type="ECO:0000313" key="5">
    <source>
        <dbReference type="Proteomes" id="UP000054560"/>
    </source>
</evidence>
<evidence type="ECO:0000313" key="4">
    <source>
        <dbReference type="EMBL" id="KNC74295.1"/>
    </source>
</evidence>
<reference evidence="4 5" key="1">
    <citation type="submission" date="2011-02" db="EMBL/GenBank/DDBJ databases">
        <title>The Genome Sequence of Sphaeroforma arctica JP610.</title>
        <authorList>
            <consortium name="The Broad Institute Genome Sequencing Platform"/>
            <person name="Russ C."/>
            <person name="Cuomo C."/>
            <person name="Young S.K."/>
            <person name="Zeng Q."/>
            <person name="Gargeya S."/>
            <person name="Alvarado L."/>
            <person name="Berlin A."/>
            <person name="Chapman S.B."/>
            <person name="Chen Z."/>
            <person name="Freedman E."/>
            <person name="Gellesch M."/>
            <person name="Goldberg J."/>
            <person name="Griggs A."/>
            <person name="Gujja S."/>
            <person name="Heilman E."/>
            <person name="Heiman D."/>
            <person name="Howarth C."/>
            <person name="Mehta T."/>
            <person name="Neiman D."/>
            <person name="Pearson M."/>
            <person name="Roberts A."/>
            <person name="Saif S."/>
            <person name="Shea T."/>
            <person name="Shenoy N."/>
            <person name="Sisk P."/>
            <person name="Stolte C."/>
            <person name="Sykes S."/>
            <person name="White J."/>
            <person name="Yandava C."/>
            <person name="Burger G."/>
            <person name="Gray M.W."/>
            <person name="Holland P.W.H."/>
            <person name="King N."/>
            <person name="Lang F.B.F."/>
            <person name="Roger A.J."/>
            <person name="Ruiz-Trillo I."/>
            <person name="Haas B."/>
            <person name="Nusbaum C."/>
            <person name="Birren B."/>
        </authorList>
    </citation>
    <scope>NUCLEOTIDE SEQUENCE [LARGE SCALE GENOMIC DNA]</scope>
    <source>
        <strain evidence="4 5">JP610</strain>
    </source>
</reference>
<dbReference type="GO" id="GO:0004672">
    <property type="term" value="F:protein kinase activity"/>
    <property type="evidence" value="ECO:0007669"/>
    <property type="project" value="InterPro"/>
</dbReference>
<keyword evidence="5" id="KW-1185">Reference proteome</keyword>
<feature type="domain" description="Protein kinase" evidence="3">
    <location>
        <begin position="146"/>
        <end position="193"/>
    </location>
</feature>
<dbReference type="RefSeq" id="XP_014148197.1">
    <property type="nucleotide sequence ID" value="XM_014292722.1"/>
</dbReference>
<sequence>MLRALSYLSHACVREGTPPHMQPISMQKARLFTKSISARPMHTAQASIAGTRAATLRYRTEYSTQGGIKNYVTMATNTTHRYAHAKVSQGPHNTRLLVATTAVLVAVAGMVGATVLGDAAQAKEKENTSKNESKEKPKSQDWRKKYTLGKRLGEGTFGTVYLAVDKATKARYAIKILKKRKDKRCVRDALPYF</sequence>
<dbReference type="Proteomes" id="UP000054560">
    <property type="component" value="Unassembled WGS sequence"/>
</dbReference>
<name>A0A0L0FC13_9EUKA</name>
<feature type="region of interest" description="Disordered" evidence="2">
    <location>
        <begin position="121"/>
        <end position="143"/>
    </location>
</feature>
<evidence type="ECO:0000256" key="1">
    <source>
        <dbReference type="PROSITE-ProRule" id="PRU10141"/>
    </source>
</evidence>
<evidence type="ECO:0000256" key="2">
    <source>
        <dbReference type="SAM" id="MobiDB-lite"/>
    </source>
</evidence>
<accession>A0A0L0FC13</accession>
<gene>
    <name evidence="4" type="ORF">SARC_13152</name>
</gene>
<dbReference type="SUPFAM" id="SSF56112">
    <property type="entry name" value="Protein kinase-like (PK-like)"/>
    <property type="match status" value="1"/>
</dbReference>
<keyword evidence="1" id="KW-0547">Nucleotide-binding</keyword>
<dbReference type="AlphaFoldDB" id="A0A0L0FC13"/>
<dbReference type="InterPro" id="IPR017441">
    <property type="entry name" value="Protein_kinase_ATP_BS"/>
</dbReference>
<proteinExistence type="predicted"/>
<organism evidence="4 5">
    <name type="scientific">Sphaeroforma arctica JP610</name>
    <dbReference type="NCBI Taxonomy" id="667725"/>
    <lineage>
        <taxon>Eukaryota</taxon>
        <taxon>Ichthyosporea</taxon>
        <taxon>Ichthyophonida</taxon>
        <taxon>Sphaeroforma</taxon>
    </lineage>
</organism>
<dbReference type="EMBL" id="KQ244547">
    <property type="protein sequence ID" value="KNC74295.1"/>
    <property type="molecule type" value="Genomic_DNA"/>
</dbReference>
<dbReference type="InterPro" id="IPR011009">
    <property type="entry name" value="Kinase-like_dom_sf"/>
</dbReference>
<protein>
    <recommendedName>
        <fullName evidence="3">Protein kinase domain-containing protein</fullName>
    </recommendedName>
</protein>